<dbReference type="Proteomes" id="UP001073227">
    <property type="component" value="Unassembled WGS sequence"/>
</dbReference>
<sequence length="95" mass="10687">MAKISFKAKTETVYEMDGTPAYTRVKVPTLDRKHCDIPAFRQHPKFGGFANSDMFPNILARIKRDRLGEYIRLDRVPEGVAVDTTGFLAIVSLDA</sequence>
<dbReference type="EMBL" id="JAOVZR010000001">
    <property type="protein sequence ID" value="MCY0148325.1"/>
    <property type="molecule type" value="Genomic_DNA"/>
</dbReference>
<comment type="caution">
    <text evidence="1">The sequence shown here is derived from an EMBL/GenBank/DDBJ whole genome shotgun (WGS) entry which is preliminary data.</text>
</comment>
<protein>
    <submittedName>
        <fullName evidence="1">Uncharacterized protein</fullName>
    </submittedName>
</protein>
<dbReference type="RefSeq" id="WP_267653896.1">
    <property type="nucleotide sequence ID" value="NZ_JAOVZR010000001.1"/>
</dbReference>
<evidence type="ECO:0000313" key="1">
    <source>
        <dbReference type="EMBL" id="MCY0148325.1"/>
    </source>
</evidence>
<organism evidence="1 2">
    <name type="scientific">Hoeflea algicola</name>
    <dbReference type="NCBI Taxonomy" id="2983763"/>
    <lineage>
        <taxon>Bacteria</taxon>
        <taxon>Pseudomonadati</taxon>
        <taxon>Pseudomonadota</taxon>
        <taxon>Alphaproteobacteria</taxon>
        <taxon>Hyphomicrobiales</taxon>
        <taxon>Rhizobiaceae</taxon>
        <taxon>Hoeflea</taxon>
    </lineage>
</organism>
<keyword evidence="2" id="KW-1185">Reference proteome</keyword>
<name>A0ABT3Z968_9HYPH</name>
<reference evidence="1" key="1">
    <citation type="submission" date="2022-10" db="EMBL/GenBank/DDBJ databases">
        <title>Hoeflea sp. G2-23, isolated from marine algae.</title>
        <authorList>
            <person name="Kristyanto S."/>
            <person name="Kim J.M."/>
            <person name="Jeon C.O."/>
        </authorList>
    </citation>
    <scope>NUCLEOTIDE SEQUENCE</scope>
    <source>
        <strain evidence="1">G2-23</strain>
    </source>
</reference>
<accession>A0ABT3Z968</accession>
<gene>
    <name evidence="1" type="ORF">OEG84_11535</name>
</gene>
<proteinExistence type="predicted"/>
<evidence type="ECO:0000313" key="2">
    <source>
        <dbReference type="Proteomes" id="UP001073227"/>
    </source>
</evidence>